<keyword evidence="1" id="KW-0812">Transmembrane</keyword>
<name>A0A4Y2KN61_ARAVE</name>
<dbReference type="Proteomes" id="UP000499080">
    <property type="component" value="Unassembled WGS sequence"/>
</dbReference>
<keyword evidence="1" id="KW-1133">Transmembrane helix</keyword>
<accession>A0A4Y2KN61</accession>
<protein>
    <submittedName>
        <fullName evidence="2">Uncharacterized protein</fullName>
    </submittedName>
</protein>
<evidence type="ECO:0000313" key="2">
    <source>
        <dbReference type="EMBL" id="GBN03047.1"/>
    </source>
</evidence>
<keyword evidence="1" id="KW-0472">Membrane</keyword>
<dbReference type="AlphaFoldDB" id="A0A4Y2KN61"/>
<dbReference type="EMBL" id="BGPR01004760">
    <property type="protein sequence ID" value="GBN03047.1"/>
    <property type="molecule type" value="Genomic_DNA"/>
</dbReference>
<evidence type="ECO:0000313" key="3">
    <source>
        <dbReference type="Proteomes" id="UP000499080"/>
    </source>
</evidence>
<reference evidence="2 3" key="1">
    <citation type="journal article" date="2019" name="Sci. Rep.">
        <title>Orb-weaving spider Araneus ventricosus genome elucidates the spidroin gene catalogue.</title>
        <authorList>
            <person name="Kono N."/>
            <person name="Nakamura H."/>
            <person name="Ohtoshi R."/>
            <person name="Moran D.A.P."/>
            <person name="Shinohara A."/>
            <person name="Yoshida Y."/>
            <person name="Fujiwara M."/>
            <person name="Mori M."/>
            <person name="Tomita M."/>
            <person name="Arakawa K."/>
        </authorList>
    </citation>
    <scope>NUCLEOTIDE SEQUENCE [LARGE SCALE GENOMIC DNA]</scope>
</reference>
<proteinExistence type="predicted"/>
<keyword evidence="3" id="KW-1185">Reference proteome</keyword>
<evidence type="ECO:0000256" key="1">
    <source>
        <dbReference type="SAM" id="Phobius"/>
    </source>
</evidence>
<sequence length="125" mass="14677">MKIERMGYRMKTKQKSINCRCWVSTICVSSRRRQDSSKTREDETENKYERRLYECKICTEIERYIIKAVADFRTGVGGVPASRFGSKLCDKHHRLTNVEFYDIAALFIAVCTNYFFSPYLCKISS</sequence>
<gene>
    <name evidence="2" type="ORF">AVEN_169986_1</name>
</gene>
<organism evidence="2 3">
    <name type="scientific">Araneus ventricosus</name>
    <name type="common">Orbweaver spider</name>
    <name type="synonym">Epeira ventricosa</name>
    <dbReference type="NCBI Taxonomy" id="182803"/>
    <lineage>
        <taxon>Eukaryota</taxon>
        <taxon>Metazoa</taxon>
        <taxon>Ecdysozoa</taxon>
        <taxon>Arthropoda</taxon>
        <taxon>Chelicerata</taxon>
        <taxon>Arachnida</taxon>
        <taxon>Araneae</taxon>
        <taxon>Araneomorphae</taxon>
        <taxon>Entelegynae</taxon>
        <taxon>Araneoidea</taxon>
        <taxon>Araneidae</taxon>
        <taxon>Araneus</taxon>
    </lineage>
</organism>
<feature type="transmembrane region" description="Helical" evidence="1">
    <location>
        <begin position="100"/>
        <end position="120"/>
    </location>
</feature>
<comment type="caution">
    <text evidence="2">The sequence shown here is derived from an EMBL/GenBank/DDBJ whole genome shotgun (WGS) entry which is preliminary data.</text>
</comment>